<keyword evidence="3" id="KW-0238">DNA-binding</keyword>
<dbReference type="InParanoid" id="A0A7J7DI25"/>
<dbReference type="EMBL" id="JAAARO010000006">
    <property type="protein sequence ID" value="KAF5746015.1"/>
    <property type="molecule type" value="Genomic_DNA"/>
</dbReference>
<evidence type="ECO:0000256" key="5">
    <source>
        <dbReference type="SAM" id="MobiDB-lite"/>
    </source>
</evidence>
<evidence type="ECO:0000259" key="7">
    <source>
        <dbReference type="PROSITE" id="PS51294"/>
    </source>
</evidence>
<comment type="caution">
    <text evidence="8">The sequence shown here is derived from an EMBL/GenBank/DDBJ whole genome shotgun (WGS) entry which is preliminary data.</text>
</comment>
<dbReference type="GO" id="GO:0003677">
    <property type="term" value="F:DNA binding"/>
    <property type="evidence" value="ECO:0007669"/>
    <property type="project" value="UniProtKB-KW"/>
</dbReference>
<dbReference type="FunFam" id="1.10.10.60:FF:000001">
    <property type="entry name" value="MYB-related transcription factor"/>
    <property type="match status" value="1"/>
</dbReference>
<keyword evidence="2" id="KW-0677">Repeat</keyword>
<evidence type="ECO:0000256" key="2">
    <source>
        <dbReference type="ARBA" id="ARBA00022737"/>
    </source>
</evidence>
<organism evidence="8 9">
    <name type="scientific">Tripterygium wilfordii</name>
    <name type="common">Thunder God vine</name>
    <dbReference type="NCBI Taxonomy" id="458696"/>
    <lineage>
        <taxon>Eukaryota</taxon>
        <taxon>Viridiplantae</taxon>
        <taxon>Streptophyta</taxon>
        <taxon>Embryophyta</taxon>
        <taxon>Tracheophyta</taxon>
        <taxon>Spermatophyta</taxon>
        <taxon>Magnoliopsida</taxon>
        <taxon>eudicotyledons</taxon>
        <taxon>Gunneridae</taxon>
        <taxon>Pentapetalae</taxon>
        <taxon>rosids</taxon>
        <taxon>fabids</taxon>
        <taxon>Celastrales</taxon>
        <taxon>Celastraceae</taxon>
        <taxon>Tripterygium</taxon>
    </lineage>
</organism>
<sequence>MVRAPYFDKDGVKKGAWSAEEDDKLRSYIQKYGLWNWRELPKLAGLQRCGKSCRLRWMNYLKPDVKLGRYTKEEDDLIIKLHEKYGRKWSKIAAELPGRTDNEIKNHWHTHLKKHSRSQETESHGDLITQNSSSSSSESEAKTSSICDVPFHMILESSPLSPEEASPCDFSPTNISSSDSLIGTNYSAEGGGDHSLGSILEMCQELTSTGDFWTEPFVADNMYDESHQLSVEGGFLLSPYYDDDLDLFHQVMNELPNLH</sequence>
<feature type="domain" description="Myb-like" evidence="6">
    <location>
        <begin position="62"/>
        <end position="112"/>
    </location>
</feature>
<proteinExistence type="predicted"/>
<gene>
    <name evidence="8" type="ORF">HS088_TW06G00180</name>
</gene>
<feature type="domain" description="HTH myb-type" evidence="7">
    <location>
        <begin position="9"/>
        <end position="61"/>
    </location>
</feature>
<feature type="domain" description="Myb-like" evidence="6">
    <location>
        <begin position="9"/>
        <end position="61"/>
    </location>
</feature>
<feature type="compositionally biased region" description="Low complexity" evidence="5">
    <location>
        <begin position="132"/>
        <end position="141"/>
    </location>
</feature>
<dbReference type="Proteomes" id="UP000593562">
    <property type="component" value="Unassembled WGS sequence"/>
</dbReference>
<dbReference type="Pfam" id="PF00249">
    <property type="entry name" value="Myb_DNA-binding"/>
    <property type="match status" value="2"/>
</dbReference>
<dbReference type="OrthoDB" id="2143914at2759"/>
<evidence type="ECO:0000259" key="6">
    <source>
        <dbReference type="PROSITE" id="PS50090"/>
    </source>
</evidence>
<comment type="subcellular location">
    <subcellularLocation>
        <location evidence="1">Nucleus</location>
    </subcellularLocation>
</comment>
<dbReference type="PROSITE" id="PS51294">
    <property type="entry name" value="HTH_MYB"/>
    <property type="match status" value="2"/>
</dbReference>
<evidence type="ECO:0000313" key="9">
    <source>
        <dbReference type="Proteomes" id="UP000593562"/>
    </source>
</evidence>
<reference evidence="8 9" key="1">
    <citation type="journal article" date="2020" name="Nat. Commun.">
        <title>Genome of Tripterygium wilfordii and identification of cytochrome P450 involved in triptolide biosynthesis.</title>
        <authorList>
            <person name="Tu L."/>
            <person name="Su P."/>
            <person name="Zhang Z."/>
            <person name="Gao L."/>
            <person name="Wang J."/>
            <person name="Hu T."/>
            <person name="Zhou J."/>
            <person name="Zhang Y."/>
            <person name="Zhao Y."/>
            <person name="Liu Y."/>
            <person name="Song Y."/>
            <person name="Tong Y."/>
            <person name="Lu Y."/>
            <person name="Yang J."/>
            <person name="Xu C."/>
            <person name="Jia M."/>
            <person name="Peters R.J."/>
            <person name="Huang L."/>
            <person name="Gao W."/>
        </authorList>
    </citation>
    <scope>NUCLEOTIDE SEQUENCE [LARGE SCALE GENOMIC DNA]</scope>
    <source>
        <strain evidence="9">cv. XIE 37</strain>
        <tissue evidence="8">Leaf</tissue>
    </source>
</reference>
<dbReference type="PROSITE" id="PS50090">
    <property type="entry name" value="MYB_LIKE"/>
    <property type="match status" value="2"/>
</dbReference>
<dbReference type="Gene3D" id="1.10.10.60">
    <property type="entry name" value="Homeodomain-like"/>
    <property type="match status" value="2"/>
</dbReference>
<dbReference type="PANTHER" id="PTHR10641:SF1377">
    <property type="entry name" value="MYB-RELATED PROTEIN MYB4-LIKE"/>
    <property type="match status" value="1"/>
</dbReference>
<dbReference type="InterPro" id="IPR015495">
    <property type="entry name" value="Myb_TF_plants"/>
</dbReference>
<protein>
    <submittedName>
        <fullName evidence="8">Myb-related protein Myb4-like</fullName>
    </submittedName>
</protein>
<dbReference type="InterPro" id="IPR001005">
    <property type="entry name" value="SANT/Myb"/>
</dbReference>
<dbReference type="CDD" id="cd00167">
    <property type="entry name" value="SANT"/>
    <property type="match status" value="2"/>
</dbReference>
<dbReference type="SUPFAM" id="SSF46689">
    <property type="entry name" value="Homeodomain-like"/>
    <property type="match status" value="1"/>
</dbReference>
<dbReference type="PANTHER" id="PTHR10641">
    <property type="entry name" value="MYB FAMILY TRANSCRIPTION FACTOR"/>
    <property type="match status" value="1"/>
</dbReference>
<accession>A0A7J7DI25</accession>
<evidence type="ECO:0000256" key="1">
    <source>
        <dbReference type="ARBA" id="ARBA00004123"/>
    </source>
</evidence>
<name>A0A7J7DI25_TRIWF</name>
<evidence type="ECO:0000256" key="3">
    <source>
        <dbReference type="ARBA" id="ARBA00023125"/>
    </source>
</evidence>
<keyword evidence="9" id="KW-1185">Reference proteome</keyword>
<keyword evidence="4" id="KW-0539">Nucleus</keyword>
<dbReference type="AlphaFoldDB" id="A0A7J7DI25"/>
<feature type="region of interest" description="Disordered" evidence="5">
    <location>
        <begin position="110"/>
        <end position="141"/>
    </location>
</feature>
<dbReference type="SMART" id="SM00717">
    <property type="entry name" value="SANT"/>
    <property type="match status" value="2"/>
</dbReference>
<evidence type="ECO:0000256" key="4">
    <source>
        <dbReference type="ARBA" id="ARBA00023242"/>
    </source>
</evidence>
<dbReference type="InterPro" id="IPR017930">
    <property type="entry name" value="Myb_dom"/>
</dbReference>
<evidence type="ECO:0000313" key="8">
    <source>
        <dbReference type="EMBL" id="KAF5746015.1"/>
    </source>
</evidence>
<feature type="domain" description="HTH myb-type" evidence="7">
    <location>
        <begin position="62"/>
        <end position="116"/>
    </location>
</feature>
<dbReference type="InterPro" id="IPR009057">
    <property type="entry name" value="Homeodomain-like_sf"/>
</dbReference>
<dbReference type="GO" id="GO:0005634">
    <property type="term" value="C:nucleus"/>
    <property type="evidence" value="ECO:0007669"/>
    <property type="project" value="UniProtKB-SubCell"/>
</dbReference>